<organism evidence="2 3">
    <name type="scientific">Thermomonospora umbrina</name>
    <dbReference type="NCBI Taxonomy" id="111806"/>
    <lineage>
        <taxon>Bacteria</taxon>
        <taxon>Bacillati</taxon>
        <taxon>Actinomycetota</taxon>
        <taxon>Actinomycetes</taxon>
        <taxon>Streptosporangiales</taxon>
        <taxon>Thermomonosporaceae</taxon>
        <taxon>Thermomonospora</taxon>
    </lineage>
</organism>
<dbReference type="OrthoDB" id="3389206at2"/>
<accession>A0A3D9T507</accession>
<comment type="caution">
    <text evidence="2">The sequence shown here is derived from an EMBL/GenBank/DDBJ whole genome shotgun (WGS) entry which is preliminary data.</text>
</comment>
<feature type="region of interest" description="Disordered" evidence="1">
    <location>
        <begin position="63"/>
        <end position="82"/>
    </location>
</feature>
<sequence>MARRYYRLRVPNPYDDRTTAVTVRQGGGYPDVYISVGAGSSRFGMGMDEAWALWRCLGAALRNSQRNNTPPDWLTEPNASDV</sequence>
<evidence type="ECO:0000313" key="3">
    <source>
        <dbReference type="Proteomes" id="UP000256661"/>
    </source>
</evidence>
<evidence type="ECO:0000256" key="1">
    <source>
        <dbReference type="SAM" id="MobiDB-lite"/>
    </source>
</evidence>
<protein>
    <submittedName>
        <fullName evidence="2">Uncharacterized protein</fullName>
    </submittedName>
</protein>
<dbReference type="Proteomes" id="UP000256661">
    <property type="component" value="Unassembled WGS sequence"/>
</dbReference>
<evidence type="ECO:0000313" key="2">
    <source>
        <dbReference type="EMBL" id="REF00326.1"/>
    </source>
</evidence>
<proteinExistence type="predicted"/>
<gene>
    <name evidence="2" type="ORF">DFJ69_5858</name>
</gene>
<dbReference type="AlphaFoldDB" id="A0A3D9T507"/>
<name>A0A3D9T507_9ACTN</name>
<dbReference type="RefSeq" id="WP_116025492.1">
    <property type="nucleotide sequence ID" value="NZ_QTTT01000001.1"/>
</dbReference>
<reference evidence="2 3" key="1">
    <citation type="submission" date="2018-08" db="EMBL/GenBank/DDBJ databases">
        <title>Sequencing the genomes of 1000 actinobacteria strains.</title>
        <authorList>
            <person name="Klenk H.-P."/>
        </authorList>
    </citation>
    <scope>NUCLEOTIDE SEQUENCE [LARGE SCALE GENOMIC DNA]</scope>
    <source>
        <strain evidence="2 3">DSM 43927</strain>
    </source>
</reference>
<keyword evidence="3" id="KW-1185">Reference proteome</keyword>
<dbReference type="EMBL" id="QTTT01000001">
    <property type="protein sequence ID" value="REF00326.1"/>
    <property type="molecule type" value="Genomic_DNA"/>
</dbReference>